<evidence type="ECO:0000313" key="2">
    <source>
        <dbReference type="Proteomes" id="UP000439903"/>
    </source>
</evidence>
<reference evidence="1 2" key="1">
    <citation type="journal article" date="2019" name="Environ. Microbiol.">
        <title>At the nexus of three kingdoms: the genome of the mycorrhizal fungus Gigaspora margarita provides insights into plant, endobacterial and fungal interactions.</title>
        <authorList>
            <person name="Venice F."/>
            <person name="Ghignone S."/>
            <person name="Salvioli di Fossalunga A."/>
            <person name="Amselem J."/>
            <person name="Novero M."/>
            <person name="Xianan X."/>
            <person name="Sedzielewska Toro K."/>
            <person name="Morin E."/>
            <person name="Lipzen A."/>
            <person name="Grigoriev I.V."/>
            <person name="Henrissat B."/>
            <person name="Martin F.M."/>
            <person name="Bonfante P."/>
        </authorList>
    </citation>
    <scope>NUCLEOTIDE SEQUENCE [LARGE SCALE GENOMIC DNA]</scope>
    <source>
        <strain evidence="1 2">BEG34</strain>
    </source>
</reference>
<comment type="caution">
    <text evidence="1">The sequence shown here is derived from an EMBL/GenBank/DDBJ whole genome shotgun (WGS) entry which is preliminary data.</text>
</comment>
<keyword evidence="2" id="KW-1185">Reference proteome</keyword>
<gene>
    <name evidence="1" type="ORF">F8M41_004608</name>
</gene>
<dbReference type="AlphaFoldDB" id="A0A8H4ES18"/>
<dbReference type="Proteomes" id="UP000439903">
    <property type="component" value="Unassembled WGS sequence"/>
</dbReference>
<dbReference type="OrthoDB" id="10594431at2759"/>
<proteinExistence type="predicted"/>
<sequence length="170" mass="19310">MLTLTLCDVGKIVFRENEIQRSIIVTQQLDDKLNASFKQANKLDDGFKQVSDKIDAVVQNIDFMQVTKQGDANKIDAKVACKPLLHQNEIKLAILGESGLSPQILKFYGTKRFECKLNFEYASQVDDNSENLLSLVTHIARWMTPELIKQQISSNGNFKPVYTFNCEMFS</sequence>
<accession>A0A8H4ES18</accession>
<name>A0A8H4ES18_GIGMA</name>
<evidence type="ECO:0000313" key="1">
    <source>
        <dbReference type="EMBL" id="KAF0542509.1"/>
    </source>
</evidence>
<organism evidence="1 2">
    <name type="scientific">Gigaspora margarita</name>
    <dbReference type="NCBI Taxonomy" id="4874"/>
    <lineage>
        <taxon>Eukaryota</taxon>
        <taxon>Fungi</taxon>
        <taxon>Fungi incertae sedis</taxon>
        <taxon>Mucoromycota</taxon>
        <taxon>Glomeromycotina</taxon>
        <taxon>Glomeromycetes</taxon>
        <taxon>Diversisporales</taxon>
        <taxon>Gigasporaceae</taxon>
        <taxon>Gigaspora</taxon>
    </lineage>
</organism>
<protein>
    <submittedName>
        <fullName evidence="1">Uncharacterized protein</fullName>
    </submittedName>
</protein>
<dbReference type="EMBL" id="WTPW01000143">
    <property type="protein sequence ID" value="KAF0542509.1"/>
    <property type="molecule type" value="Genomic_DNA"/>
</dbReference>